<organism evidence="1 2">
    <name type="scientific">Desulfamplus magnetovallimortis</name>
    <dbReference type="NCBI Taxonomy" id="1246637"/>
    <lineage>
        <taxon>Bacteria</taxon>
        <taxon>Pseudomonadati</taxon>
        <taxon>Thermodesulfobacteriota</taxon>
        <taxon>Desulfobacteria</taxon>
        <taxon>Desulfobacterales</taxon>
        <taxon>Desulfobacteraceae</taxon>
        <taxon>Desulfamplus</taxon>
    </lineage>
</organism>
<dbReference type="Proteomes" id="UP000191931">
    <property type="component" value="Unassembled WGS sequence"/>
</dbReference>
<protein>
    <submittedName>
        <fullName evidence="1">Uncharacterized protein</fullName>
    </submittedName>
</protein>
<accession>A0A1W1H7Z0</accession>
<reference evidence="1 2" key="1">
    <citation type="submission" date="2017-03" db="EMBL/GenBank/DDBJ databases">
        <authorList>
            <person name="Afonso C.L."/>
            <person name="Miller P.J."/>
            <person name="Scott M.A."/>
            <person name="Spackman E."/>
            <person name="Goraichik I."/>
            <person name="Dimitrov K.M."/>
            <person name="Suarez D.L."/>
            <person name="Swayne D.E."/>
        </authorList>
    </citation>
    <scope>NUCLEOTIDE SEQUENCE [LARGE SCALE GENOMIC DNA]</scope>
    <source>
        <strain evidence="1">PRJEB14757</strain>
    </source>
</reference>
<keyword evidence="2" id="KW-1185">Reference proteome</keyword>
<sequence length="26" mass="2997">MESKPQGEPIGKWVKEVGESKCRYVM</sequence>
<dbReference type="STRING" id="1246637.MTBBW1_1380035"/>
<name>A0A1W1H7Z0_9BACT</name>
<gene>
    <name evidence="1" type="ORF">MTBBW1_1380035</name>
</gene>
<dbReference type="AlphaFoldDB" id="A0A1W1H7Z0"/>
<dbReference type="EMBL" id="FWEV01000044">
    <property type="protein sequence ID" value="SLM28488.1"/>
    <property type="molecule type" value="Genomic_DNA"/>
</dbReference>
<evidence type="ECO:0000313" key="2">
    <source>
        <dbReference type="Proteomes" id="UP000191931"/>
    </source>
</evidence>
<proteinExistence type="predicted"/>
<evidence type="ECO:0000313" key="1">
    <source>
        <dbReference type="EMBL" id="SLM28488.1"/>
    </source>
</evidence>